<feature type="compositionally biased region" description="Low complexity" evidence="1">
    <location>
        <begin position="9"/>
        <end position="21"/>
    </location>
</feature>
<reference evidence="2 3" key="1">
    <citation type="submission" date="2018-11" db="EMBL/GenBank/DDBJ databases">
        <authorList>
            <consortium name="Pathogen Informatics"/>
        </authorList>
    </citation>
    <scope>NUCLEOTIDE SEQUENCE [LARGE SCALE GENOMIC DNA]</scope>
</reference>
<dbReference type="PANTHER" id="PTHR24637">
    <property type="entry name" value="COLLAGEN"/>
    <property type="match status" value="1"/>
</dbReference>
<gene>
    <name evidence="2" type="ORF">DILT_LOCUS1477</name>
</gene>
<evidence type="ECO:0008006" key="4">
    <source>
        <dbReference type="Google" id="ProtNLM"/>
    </source>
</evidence>
<dbReference type="PANTHER" id="PTHR24637:SF421">
    <property type="entry name" value="CUTICLE COLLAGEN DPY-2"/>
    <property type="match status" value="1"/>
</dbReference>
<sequence>MGAKGFPGSRGLSGSRGTSGPEGPPGPVGMPGDPGPIGPIGQKGHPGDPGSGSRGKRGAEGPVGEPGQKVTPFSIIDERAFRAEVLDCSNCCFFSLLTFYTGSRVRLDQWENQALAVQLVCQVPRVLRARKV</sequence>
<evidence type="ECO:0000256" key="1">
    <source>
        <dbReference type="SAM" id="MobiDB-lite"/>
    </source>
</evidence>
<dbReference type="AlphaFoldDB" id="A0A3P6RSZ7"/>
<feature type="compositionally biased region" description="Pro residues" evidence="1">
    <location>
        <begin position="22"/>
        <end position="37"/>
    </location>
</feature>
<feature type="region of interest" description="Disordered" evidence="1">
    <location>
        <begin position="1"/>
        <end position="71"/>
    </location>
</feature>
<dbReference type="InterPro" id="IPR008160">
    <property type="entry name" value="Collagen"/>
</dbReference>
<evidence type="ECO:0000313" key="3">
    <source>
        <dbReference type="Proteomes" id="UP000281553"/>
    </source>
</evidence>
<organism evidence="2 3">
    <name type="scientific">Dibothriocephalus latus</name>
    <name type="common">Fish tapeworm</name>
    <name type="synonym">Diphyllobothrium latum</name>
    <dbReference type="NCBI Taxonomy" id="60516"/>
    <lineage>
        <taxon>Eukaryota</taxon>
        <taxon>Metazoa</taxon>
        <taxon>Spiralia</taxon>
        <taxon>Lophotrochozoa</taxon>
        <taxon>Platyhelminthes</taxon>
        <taxon>Cestoda</taxon>
        <taxon>Eucestoda</taxon>
        <taxon>Diphyllobothriidea</taxon>
        <taxon>Diphyllobothriidae</taxon>
        <taxon>Dibothriocephalus</taxon>
    </lineage>
</organism>
<name>A0A3P6RSZ7_DIBLA</name>
<evidence type="ECO:0000313" key="2">
    <source>
        <dbReference type="EMBL" id="VDK45058.1"/>
    </source>
</evidence>
<dbReference type="Pfam" id="PF01391">
    <property type="entry name" value="Collagen"/>
    <property type="match status" value="1"/>
</dbReference>
<dbReference type="EMBL" id="UYRU01010133">
    <property type="protein sequence ID" value="VDK45058.1"/>
    <property type="molecule type" value="Genomic_DNA"/>
</dbReference>
<accession>A0A3P6RSZ7</accession>
<proteinExistence type="predicted"/>
<protein>
    <recommendedName>
        <fullName evidence="4">Collagen IV NC1 domain-containing protein</fullName>
    </recommendedName>
</protein>
<dbReference type="Proteomes" id="UP000281553">
    <property type="component" value="Unassembled WGS sequence"/>
</dbReference>
<keyword evidence="3" id="KW-1185">Reference proteome</keyword>